<dbReference type="PROSITE" id="PS00237">
    <property type="entry name" value="G_PROTEIN_RECEP_F1_1"/>
    <property type="match status" value="1"/>
</dbReference>
<dbReference type="InterPro" id="IPR017452">
    <property type="entry name" value="GPCR_Rhodpsn_7TM"/>
</dbReference>
<evidence type="ECO:0000256" key="10">
    <source>
        <dbReference type="SAM" id="Phobius"/>
    </source>
</evidence>
<evidence type="ECO:0000256" key="8">
    <source>
        <dbReference type="RuleBase" id="RU000688"/>
    </source>
</evidence>
<comment type="similarity">
    <text evidence="8">Belongs to the G-protein coupled receptor 1 family.</text>
</comment>
<dbReference type="CDD" id="cd00637">
    <property type="entry name" value="7tm_classA_rhodopsin-like"/>
    <property type="match status" value="1"/>
</dbReference>
<dbReference type="InterPro" id="IPR000276">
    <property type="entry name" value="GPCR_Rhodpsn"/>
</dbReference>
<dbReference type="OrthoDB" id="5969463at2759"/>
<keyword evidence="5 10" id="KW-0472">Membrane</keyword>
<feature type="transmembrane region" description="Helical" evidence="10">
    <location>
        <begin position="183"/>
        <end position="212"/>
    </location>
</feature>
<evidence type="ECO:0000256" key="1">
    <source>
        <dbReference type="ARBA" id="ARBA00004141"/>
    </source>
</evidence>
<dbReference type="EMBL" id="AMQN01026217">
    <property type="status" value="NOT_ANNOTATED_CDS"/>
    <property type="molecule type" value="Genomic_DNA"/>
</dbReference>
<keyword evidence="4 8" id="KW-0297">G-protein coupled receptor</keyword>
<reference evidence="13" key="3">
    <citation type="submission" date="2015-06" db="UniProtKB">
        <authorList>
            <consortium name="EnsemblMetazoa"/>
        </authorList>
    </citation>
    <scope>IDENTIFICATION</scope>
</reference>
<comment type="subcellular location">
    <subcellularLocation>
        <location evidence="1">Membrane</location>
        <topology evidence="1">Multi-pass membrane protein</topology>
    </subcellularLocation>
</comment>
<feature type="transmembrane region" description="Helical" evidence="10">
    <location>
        <begin position="286"/>
        <end position="305"/>
    </location>
</feature>
<dbReference type="SUPFAM" id="SSF81321">
    <property type="entry name" value="Family A G protein-coupled receptor-like"/>
    <property type="match status" value="1"/>
</dbReference>
<feature type="transmembrane region" description="Helical" evidence="10">
    <location>
        <begin position="25"/>
        <end position="47"/>
    </location>
</feature>
<gene>
    <name evidence="12" type="ORF">CAPTEDRAFT_212223</name>
</gene>
<dbReference type="PROSITE" id="PS50262">
    <property type="entry name" value="G_PROTEIN_RECEP_F1_2"/>
    <property type="match status" value="1"/>
</dbReference>
<dbReference type="GO" id="GO:0005886">
    <property type="term" value="C:plasma membrane"/>
    <property type="evidence" value="ECO:0007669"/>
    <property type="project" value="TreeGrafter"/>
</dbReference>
<reference evidence="14" key="1">
    <citation type="submission" date="2012-12" db="EMBL/GenBank/DDBJ databases">
        <authorList>
            <person name="Hellsten U."/>
            <person name="Grimwood J."/>
            <person name="Chapman J.A."/>
            <person name="Shapiro H."/>
            <person name="Aerts A."/>
            <person name="Otillar R.P."/>
            <person name="Terry A.Y."/>
            <person name="Boore J.L."/>
            <person name="Simakov O."/>
            <person name="Marletaz F."/>
            <person name="Cho S.-J."/>
            <person name="Edsinger-Gonzales E."/>
            <person name="Havlak P."/>
            <person name="Kuo D.-H."/>
            <person name="Larsson T."/>
            <person name="Lv J."/>
            <person name="Arendt D."/>
            <person name="Savage R."/>
            <person name="Osoegawa K."/>
            <person name="de Jong P."/>
            <person name="Lindberg D.R."/>
            <person name="Seaver E.C."/>
            <person name="Weisblat D.A."/>
            <person name="Putnam N.H."/>
            <person name="Grigoriev I.V."/>
            <person name="Rokhsar D.S."/>
        </authorList>
    </citation>
    <scope>NUCLEOTIDE SEQUENCE</scope>
    <source>
        <strain evidence="14">I ESC-2004</strain>
    </source>
</reference>
<dbReference type="Pfam" id="PF00001">
    <property type="entry name" value="7tm_1"/>
    <property type="match status" value="1"/>
</dbReference>
<dbReference type="PANTHER" id="PTHR24243:SF224">
    <property type="entry name" value="G-PROTEIN COUPLED RECEPTOR 19-RELATED"/>
    <property type="match status" value="1"/>
</dbReference>
<dbReference type="HOGENOM" id="CLU_009579_6_3_1"/>
<feature type="transmembrane region" description="Helical" evidence="10">
    <location>
        <begin position="59"/>
        <end position="78"/>
    </location>
</feature>
<dbReference type="PANTHER" id="PTHR24243">
    <property type="entry name" value="G-PROTEIN COUPLED RECEPTOR"/>
    <property type="match status" value="1"/>
</dbReference>
<feature type="transmembrane region" description="Helical" evidence="10">
    <location>
        <begin position="136"/>
        <end position="163"/>
    </location>
</feature>
<feature type="region of interest" description="Disordered" evidence="9">
    <location>
        <begin position="230"/>
        <end position="271"/>
    </location>
</feature>
<feature type="domain" description="G-protein coupled receptors family 1 profile" evidence="11">
    <location>
        <begin position="39"/>
        <end position="308"/>
    </location>
</feature>
<name>R7UAC4_CAPTE</name>
<keyword evidence="14" id="KW-1185">Reference proteome</keyword>
<keyword evidence="2 8" id="KW-0812">Transmembrane</keyword>
<accession>R7UAC4</accession>
<dbReference type="STRING" id="283909.R7UAC4"/>
<evidence type="ECO:0000256" key="6">
    <source>
        <dbReference type="ARBA" id="ARBA00023170"/>
    </source>
</evidence>
<keyword evidence="3 10" id="KW-1133">Transmembrane helix</keyword>
<evidence type="ECO:0000256" key="4">
    <source>
        <dbReference type="ARBA" id="ARBA00023040"/>
    </source>
</evidence>
<keyword evidence="6 8" id="KW-0675">Receptor</keyword>
<dbReference type="EnsemblMetazoa" id="CapteT212223">
    <property type="protein sequence ID" value="CapteP212223"/>
    <property type="gene ID" value="CapteG212223"/>
</dbReference>
<dbReference type="SMART" id="SM01381">
    <property type="entry name" value="7TM_GPCR_Srsx"/>
    <property type="match status" value="1"/>
</dbReference>
<dbReference type="GO" id="GO:0004930">
    <property type="term" value="F:G protein-coupled receptor activity"/>
    <property type="evidence" value="ECO:0007669"/>
    <property type="project" value="UniProtKB-KW"/>
</dbReference>
<reference evidence="12 14" key="2">
    <citation type="journal article" date="2013" name="Nature">
        <title>Insights into bilaterian evolution from three spiralian genomes.</title>
        <authorList>
            <person name="Simakov O."/>
            <person name="Marletaz F."/>
            <person name="Cho S.J."/>
            <person name="Edsinger-Gonzales E."/>
            <person name="Havlak P."/>
            <person name="Hellsten U."/>
            <person name="Kuo D.H."/>
            <person name="Larsson T."/>
            <person name="Lv J."/>
            <person name="Arendt D."/>
            <person name="Savage R."/>
            <person name="Osoegawa K."/>
            <person name="de Jong P."/>
            <person name="Grimwood J."/>
            <person name="Chapman J.A."/>
            <person name="Shapiro H."/>
            <person name="Aerts A."/>
            <person name="Otillar R.P."/>
            <person name="Terry A.Y."/>
            <person name="Boore J.L."/>
            <person name="Grigoriev I.V."/>
            <person name="Lindberg D.R."/>
            <person name="Seaver E.C."/>
            <person name="Weisblat D.A."/>
            <person name="Putnam N.H."/>
            <person name="Rokhsar D.S."/>
        </authorList>
    </citation>
    <scope>NUCLEOTIDE SEQUENCE</scope>
    <source>
        <strain evidence="12 14">I ESC-2004</strain>
    </source>
</reference>
<feature type="transmembrane region" description="Helical" evidence="10">
    <location>
        <begin position="317"/>
        <end position="335"/>
    </location>
</feature>
<evidence type="ECO:0000256" key="2">
    <source>
        <dbReference type="ARBA" id="ARBA00022692"/>
    </source>
</evidence>
<dbReference type="OMA" id="HRKTAKM"/>
<keyword evidence="7 8" id="KW-0807">Transducer</keyword>
<evidence type="ECO:0000259" key="11">
    <source>
        <dbReference type="PROSITE" id="PS50262"/>
    </source>
</evidence>
<protein>
    <recommendedName>
        <fullName evidence="11">G-protein coupled receptors family 1 profile domain-containing protein</fullName>
    </recommendedName>
</protein>
<dbReference type="Gene3D" id="1.20.1070.10">
    <property type="entry name" value="Rhodopsin 7-helix transmembrane proteins"/>
    <property type="match status" value="1"/>
</dbReference>
<feature type="compositionally biased region" description="Polar residues" evidence="9">
    <location>
        <begin position="246"/>
        <end position="271"/>
    </location>
</feature>
<dbReference type="AlphaFoldDB" id="R7UAC4"/>
<proteinExistence type="inferred from homology"/>
<evidence type="ECO:0000256" key="5">
    <source>
        <dbReference type="ARBA" id="ARBA00023136"/>
    </source>
</evidence>
<dbReference type="Proteomes" id="UP000014760">
    <property type="component" value="Unassembled WGS sequence"/>
</dbReference>
<evidence type="ECO:0000313" key="14">
    <source>
        <dbReference type="Proteomes" id="UP000014760"/>
    </source>
</evidence>
<dbReference type="EMBL" id="KB306181">
    <property type="protein sequence ID" value="ELU00091.1"/>
    <property type="molecule type" value="Genomic_DNA"/>
</dbReference>
<dbReference type="PRINTS" id="PR00237">
    <property type="entry name" value="GPCRRHODOPSN"/>
</dbReference>
<feature type="transmembrane region" description="Helical" evidence="10">
    <location>
        <begin position="98"/>
        <end position="116"/>
    </location>
</feature>
<evidence type="ECO:0000313" key="12">
    <source>
        <dbReference type="EMBL" id="ELU00091.1"/>
    </source>
</evidence>
<evidence type="ECO:0000256" key="9">
    <source>
        <dbReference type="SAM" id="MobiDB-lite"/>
    </source>
</evidence>
<evidence type="ECO:0000256" key="7">
    <source>
        <dbReference type="ARBA" id="ARBA00023224"/>
    </source>
</evidence>
<sequence length="364" mass="40955">MSENSTQGNDAEPWQQVTLSHFAGFLAWMSLAGGTGIAGNILVIALYPRRQRLSFLSGIFIHRLAIVDLLASLVVVPYNVIFELRLVRHVVACKICEFFRYLVISCSLLMLIGVAIERYYAICRPLMPFNQRHVQLILYLMFAAAVLMAFPSVFVYSVFLPAYDDDRPFLCTPHPSCAPSRGLIGTVYGAVILIAFCVLSLTLLALYTVIYIHIVRHLRMKHSVQPLPCASNAPPADKPDDVPTVSGRTSQNMSSSQFSTARKPRQGQQGSIHSGEAAFRTQVRSASMLFGVTLVFIMSWVPFFLTKLRVINYNTVLHYLFFFNHASNIFIYVAFNRRFKKNLLDRTRLLINLNRVLPVANNVA</sequence>
<evidence type="ECO:0000256" key="3">
    <source>
        <dbReference type="ARBA" id="ARBA00022989"/>
    </source>
</evidence>
<organism evidence="12">
    <name type="scientific">Capitella teleta</name>
    <name type="common">Polychaete worm</name>
    <dbReference type="NCBI Taxonomy" id="283909"/>
    <lineage>
        <taxon>Eukaryota</taxon>
        <taxon>Metazoa</taxon>
        <taxon>Spiralia</taxon>
        <taxon>Lophotrochozoa</taxon>
        <taxon>Annelida</taxon>
        <taxon>Polychaeta</taxon>
        <taxon>Sedentaria</taxon>
        <taxon>Scolecida</taxon>
        <taxon>Capitellidae</taxon>
        <taxon>Capitella</taxon>
    </lineage>
</organism>
<evidence type="ECO:0000313" key="13">
    <source>
        <dbReference type="EnsemblMetazoa" id="CapteP212223"/>
    </source>
</evidence>